<dbReference type="AlphaFoldDB" id="E6JYE8"/>
<keyword evidence="2" id="KW-0812">Transmembrane</keyword>
<feature type="compositionally biased region" description="Polar residues" evidence="1">
    <location>
        <begin position="1"/>
        <end position="34"/>
    </location>
</feature>
<dbReference type="eggNOG" id="COG3266">
    <property type="taxonomic scope" value="Bacteria"/>
</dbReference>
<accession>E6JYE8</accession>
<evidence type="ECO:0000259" key="3">
    <source>
        <dbReference type="Pfam" id="PF12089"/>
    </source>
</evidence>
<keyword evidence="2" id="KW-1133">Transmembrane helix</keyword>
<reference evidence="4 5" key="1">
    <citation type="submission" date="2010-12" db="EMBL/GenBank/DDBJ databases">
        <authorList>
            <person name="Muzny D."/>
            <person name="Qin X."/>
            <person name="Buhay C."/>
            <person name="Dugan-Rocha S."/>
            <person name="Ding Y."/>
            <person name="Chen G."/>
            <person name="Hawes A."/>
            <person name="Holder M."/>
            <person name="Jhangiani S."/>
            <person name="Johnson A."/>
            <person name="Khan Z."/>
            <person name="Li Z."/>
            <person name="Liu W."/>
            <person name="Liu X."/>
            <person name="Perez L."/>
            <person name="Shen H."/>
            <person name="Wang Q."/>
            <person name="Watt J."/>
            <person name="Xi L."/>
            <person name="Xin Y."/>
            <person name="Zhou J."/>
            <person name="Deng J."/>
            <person name="Jiang H."/>
            <person name="Liu Y."/>
            <person name="Qu J."/>
            <person name="Song X.-Z."/>
            <person name="Zhang L."/>
            <person name="Villasana D."/>
            <person name="Johnson A."/>
            <person name="Liu J."/>
            <person name="Liyanage D."/>
            <person name="Lorensuhewa L."/>
            <person name="Robinson T."/>
            <person name="Song A."/>
            <person name="Song B.-B."/>
            <person name="Dinh H."/>
            <person name="Thornton R."/>
            <person name="Coyle M."/>
            <person name="Francisco L."/>
            <person name="Jackson L."/>
            <person name="Javaid M."/>
            <person name="Korchina V."/>
            <person name="Kovar C."/>
            <person name="Mata R."/>
            <person name="Mathew T."/>
            <person name="Ngo R."/>
            <person name="Nguyen L."/>
            <person name="Nguyen N."/>
            <person name="Okwuonu G."/>
            <person name="Ongeri F."/>
            <person name="Pham C."/>
            <person name="Simmons D."/>
            <person name="Wilczek-Boney K."/>
            <person name="Hale W."/>
            <person name="Jakkamsetti A."/>
            <person name="Pham P."/>
            <person name="Ruth R."/>
            <person name="San Lucas F."/>
            <person name="Warren J."/>
            <person name="Zhang J."/>
            <person name="Zhao Z."/>
            <person name="Zhou C."/>
            <person name="Zhu D."/>
            <person name="Lee S."/>
            <person name="Bess C."/>
            <person name="Blankenburg K."/>
            <person name="Forbes L."/>
            <person name="Fu Q."/>
            <person name="Gubbala S."/>
            <person name="Hirani K."/>
            <person name="Jayaseelan J.C."/>
            <person name="Lara F."/>
            <person name="Munidasa M."/>
            <person name="Palculict T."/>
            <person name="Patil S."/>
            <person name="Pu L.-L."/>
            <person name="Saada N."/>
            <person name="Tang L."/>
            <person name="Weissenberger G."/>
            <person name="Zhu Y."/>
            <person name="Hemphill L."/>
            <person name="Shang Y."/>
            <person name="Youmans B."/>
            <person name="Ayvaz T."/>
            <person name="Ross M."/>
            <person name="Santibanez J."/>
            <person name="Aqrawi P."/>
            <person name="Gross S."/>
            <person name="Joshi V."/>
            <person name="Fowler G."/>
            <person name="Nazareth L."/>
            <person name="Reid J."/>
            <person name="Worley K."/>
            <person name="Petrosino J."/>
            <person name="Highlander S."/>
            <person name="Gibbs R."/>
        </authorList>
    </citation>
    <scope>NUCLEOTIDE SEQUENCE [LARGE SCALE GENOMIC DNA]</scope>
    <source>
        <strain evidence="4 5">DSM 10105</strain>
    </source>
</reference>
<organism evidence="4 5">
    <name type="scientific">Parascardovia denticolens DSM 10105 = JCM 12538</name>
    <dbReference type="NCBI Taxonomy" id="864564"/>
    <lineage>
        <taxon>Bacteria</taxon>
        <taxon>Bacillati</taxon>
        <taxon>Actinomycetota</taxon>
        <taxon>Actinomycetes</taxon>
        <taxon>Bifidobacteriales</taxon>
        <taxon>Bifidobacteriaceae</taxon>
        <taxon>Parascardovia</taxon>
    </lineage>
</organism>
<name>E6JYE8_PARDN</name>
<feature type="transmembrane region" description="Helical" evidence="2">
    <location>
        <begin position="143"/>
        <end position="169"/>
    </location>
</feature>
<dbReference type="PATRIC" id="fig|864564.6.peg.9"/>
<evidence type="ECO:0000313" key="5">
    <source>
        <dbReference type="Proteomes" id="UP000004946"/>
    </source>
</evidence>
<keyword evidence="5" id="KW-1185">Reference proteome</keyword>
<proteinExistence type="predicted"/>
<dbReference type="RefSeq" id="WP_006288452.1">
    <property type="nucleotide sequence ID" value="NZ_AP012333.1"/>
</dbReference>
<evidence type="ECO:0000313" key="4">
    <source>
        <dbReference type="EMBL" id="EFT83007.1"/>
    </source>
</evidence>
<evidence type="ECO:0000256" key="2">
    <source>
        <dbReference type="SAM" id="Phobius"/>
    </source>
</evidence>
<dbReference type="KEGG" id="pdo:PSDT_0008"/>
<dbReference type="Pfam" id="PF12089">
    <property type="entry name" value="DUF3566"/>
    <property type="match status" value="1"/>
</dbReference>
<comment type="caution">
    <text evidence="4">The sequence shown here is derived from an EMBL/GenBank/DDBJ whole genome shotgun (WGS) entry which is preliminary data.</text>
</comment>
<sequence length="186" mass="19784">MTNADQQTSDSQAETQFTTQDTQEVAARVTSTGSAEPVVAASPRRASASAPVSTPVSHTASSPQKHSVPRARRMNLSVTRLDPWSVTKMAFMLSVAGAIIQLVAVTLIWLILDAVGLFQTVSSLGMKLSSSFNFTEVFTLPRVLGAVTILSVFEIVIICVLAAIFAFLYNVSSRLIGGVHVTLGDD</sequence>
<keyword evidence="2" id="KW-0472">Membrane</keyword>
<dbReference type="InterPro" id="IPR021949">
    <property type="entry name" value="DUF3566_TM"/>
</dbReference>
<gene>
    <name evidence="4" type="ORF">HMPREF0620_0012</name>
</gene>
<feature type="domain" description="DUF3566" evidence="3">
    <location>
        <begin position="72"/>
        <end position="185"/>
    </location>
</feature>
<feature type="transmembrane region" description="Helical" evidence="2">
    <location>
        <begin position="90"/>
        <end position="112"/>
    </location>
</feature>
<evidence type="ECO:0000256" key="1">
    <source>
        <dbReference type="SAM" id="MobiDB-lite"/>
    </source>
</evidence>
<feature type="compositionally biased region" description="Low complexity" evidence="1">
    <location>
        <begin position="37"/>
        <end position="57"/>
    </location>
</feature>
<dbReference type="Proteomes" id="UP000004946">
    <property type="component" value="Chromosome"/>
</dbReference>
<protein>
    <recommendedName>
        <fullName evidence="3">DUF3566 domain-containing protein</fullName>
    </recommendedName>
</protein>
<dbReference type="EMBL" id="AEON01000001">
    <property type="protein sequence ID" value="EFT83007.1"/>
    <property type="molecule type" value="Genomic_DNA"/>
</dbReference>
<feature type="region of interest" description="Disordered" evidence="1">
    <location>
        <begin position="1"/>
        <end position="69"/>
    </location>
</feature>
<dbReference type="HOGENOM" id="CLU_046697_2_0_11"/>